<accession>A0ABU8WUK4</accession>
<reference evidence="2 3" key="1">
    <citation type="submission" date="2024-03" db="EMBL/GenBank/DDBJ databases">
        <title>Novel species of the genus Variovorax.</title>
        <authorList>
            <person name="Liu Q."/>
            <person name="Xin Y.-H."/>
        </authorList>
    </citation>
    <scope>NUCLEOTIDE SEQUENCE [LARGE SCALE GENOMIC DNA]</scope>
    <source>
        <strain evidence="2 3">KACC 18900</strain>
    </source>
</reference>
<dbReference type="Pfam" id="PF01636">
    <property type="entry name" value="APH"/>
    <property type="match status" value="1"/>
</dbReference>
<dbReference type="RefSeq" id="WP_340346790.1">
    <property type="nucleotide sequence ID" value="NZ_JBBKZT010000020.1"/>
</dbReference>
<protein>
    <submittedName>
        <fullName evidence="2">Phosphotransferase family protein</fullName>
    </submittedName>
</protein>
<dbReference type="InterPro" id="IPR011009">
    <property type="entry name" value="Kinase-like_dom_sf"/>
</dbReference>
<dbReference type="CDD" id="cd05154">
    <property type="entry name" value="ACAD10_11_N-like"/>
    <property type="match status" value="1"/>
</dbReference>
<dbReference type="InterPro" id="IPR051678">
    <property type="entry name" value="AGP_Transferase"/>
</dbReference>
<evidence type="ECO:0000313" key="3">
    <source>
        <dbReference type="Proteomes" id="UP001385892"/>
    </source>
</evidence>
<organism evidence="2 3">
    <name type="scientific">Variovorax rhizosphaerae</name>
    <dbReference type="NCBI Taxonomy" id="1836200"/>
    <lineage>
        <taxon>Bacteria</taxon>
        <taxon>Pseudomonadati</taxon>
        <taxon>Pseudomonadota</taxon>
        <taxon>Betaproteobacteria</taxon>
        <taxon>Burkholderiales</taxon>
        <taxon>Comamonadaceae</taxon>
        <taxon>Variovorax</taxon>
    </lineage>
</organism>
<dbReference type="Gene3D" id="3.90.1200.10">
    <property type="match status" value="1"/>
</dbReference>
<dbReference type="PANTHER" id="PTHR21310">
    <property type="entry name" value="AMINOGLYCOSIDE PHOSPHOTRANSFERASE-RELATED-RELATED"/>
    <property type="match status" value="1"/>
</dbReference>
<dbReference type="InterPro" id="IPR002575">
    <property type="entry name" value="Aminoglycoside_PTrfase"/>
</dbReference>
<dbReference type="Proteomes" id="UP001385892">
    <property type="component" value="Unassembled WGS sequence"/>
</dbReference>
<comment type="caution">
    <text evidence="2">The sequence shown here is derived from an EMBL/GenBank/DDBJ whole genome shotgun (WGS) entry which is preliminary data.</text>
</comment>
<dbReference type="InterPro" id="IPR041726">
    <property type="entry name" value="ACAD10_11_N"/>
</dbReference>
<gene>
    <name evidence="2" type="ORF">WKW82_31695</name>
</gene>
<dbReference type="EMBL" id="JBBKZT010000020">
    <property type="protein sequence ID" value="MEJ8851238.1"/>
    <property type="molecule type" value="Genomic_DNA"/>
</dbReference>
<dbReference type="Gene3D" id="3.30.200.20">
    <property type="entry name" value="Phosphorylase Kinase, domain 1"/>
    <property type="match status" value="1"/>
</dbReference>
<name>A0ABU8WUK4_9BURK</name>
<evidence type="ECO:0000259" key="1">
    <source>
        <dbReference type="Pfam" id="PF01636"/>
    </source>
</evidence>
<dbReference type="PANTHER" id="PTHR21310:SF40">
    <property type="entry name" value="AMINOGLYCOSIDE PHOSPHOTRANSFERASE DOMAIN-CONTAINING PROTEIN-RELATED"/>
    <property type="match status" value="1"/>
</dbReference>
<proteinExistence type="predicted"/>
<dbReference type="SUPFAM" id="SSF56112">
    <property type="entry name" value="Protein kinase-like (PK-like)"/>
    <property type="match status" value="1"/>
</dbReference>
<evidence type="ECO:0000313" key="2">
    <source>
        <dbReference type="EMBL" id="MEJ8851238.1"/>
    </source>
</evidence>
<feature type="domain" description="Aminoglycoside phosphotransferase" evidence="1">
    <location>
        <begin position="72"/>
        <end position="317"/>
    </location>
</feature>
<sequence length="371" mass="42234">MLTRKMQRRSGPPYRQVSLEQMTRWLHAMLSANITGDFTVREPKWLTGGASKVQVAFVLDWDAPGRGACSDHLVIRMDPSEASNTTSRVREAELLDAFQDLLPVPTILWIDREARWFPEPAIIYTFVHGVAKPRSGSAGQVVGLGTNFGPRLRQLLAPQFLRDLAIIHTADIDSMHFESMELPSVGSQEAARWQLNRARRVWEEDRGEDYPLMDVAANWLERNLPVLDRASIVHGDFRSGNFLFDEASGNITAWLDWERGHLGDRHRDLAWMTQREKGHLAEDGKTYLVCGLIPLEEFYERYEKASGLTVDPQRLRWYRVLNCFQVVTTTMATMYRVAKLGKSHQDILLARLKAIAPIGAHELCELLEGDL</sequence>
<keyword evidence="3" id="KW-1185">Reference proteome</keyword>